<proteinExistence type="predicted"/>
<reference evidence="2" key="2">
    <citation type="submission" date="2021-10" db="EMBL/GenBank/DDBJ databases">
        <title>Phylogenomics reveals ancestral predisposition of the termite-cultivated fungus Termitomyces towards a domesticated lifestyle.</title>
        <authorList>
            <person name="Auxier B."/>
            <person name="Grum-Grzhimaylo A."/>
            <person name="Cardenas M.E."/>
            <person name="Lodge J.D."/>
            <person name="Laessoe T."/>
            <person name="Pedersen O."/>
            <person name="Smith M.E."/>
            <person name="Kuyper T.W."/>
            <person name="Franco-Molano E.A."/>
            <person name="Baroni T.J."/>
            <person name="Aanen D.K."/>
        </authorList>
    </citation>
    <scope>NUCLEOTIDE SEQUENCE</scope>
    <source>
        <strain evidence="2">AP01</strain>
        <tissue evidence="2">Mycelium</tissue>
    </source>
</reference>
<feature type="region of interest" description="Disordered" evidence="1">
    <location>
        <begin position="30"/>
        <end position="56"/>
    </location>
</feature>
<evidence type="ECO:0000256" key="1">
    <source>
        <dbReference type="SAM" id="MobiDB-lite"/>
    </source>
</evidence>
<comment type="caution">
    <text evidence="2">The sequence shown here is derived from an EMBL/GenBank/DDBJ whole genome shotgun (WGS) entry which is preliminary data.</text>
</comment>
<sequence length="115" mass="12749">MAINMGIPVAFFVSDPRLCVTEMRESRGFDDPEITNKLTPGNDKTNGRVGSAGYTEGRKVPDANIVVDSQEQPFKENRSAIRKDTKACWQDAYPRVVKIVGKNAEMDAKAQFSPK</sequence>
<evidence type="ECO:0000313" key="3">
    <source>
        <dbReference type="Proteomes" id="UP000775547"/>
    </source>
</evidence>
<evidence type="ECO:0000313" key="2">
    <source>
        <dbReference type="EMBL" id="KAG5644701.1"/>
    </source>
</evidence>
<dbReference type="AlphaFoldDB" id="A0A9P7KEC9"/>
<reference evidence="2" key="1">
    <citation type="submission" date="2020-07" db="EMBL/GenBank/DDBJ databases">
        <authorList>
            <person name="Nieuwenhuis M."/>
            <person name="Van De Peppel L.J.J."/>
        </authorList>
    </citation>
    <scope>NUCLEOTIDE SEQUENCE</scope>
    <source>
        <strain evidence="2">AP01</strain>
        <tissue evidence="2">Mycelium</tissue>
    </source>
</reference>
<name>A0A9P7KEC9_9AGAR</name>
<dbReference type="EMBL" id="JABCKV010000061">
    <property type="protein sequence ID" value="KAG5644701.1"/>
    <property type="molecule type" value="Genomic_DNA"/>
</dbReference>
<keyword evidence="3" id="KW-1185">Reference proteome</keyword>
<protein>
    <submittedName>
        <fullName evidence="2">Uncharacterized protein</fullName>
    </submittedName>
</protein>
<organism evidence="2 3">
    <name type="scientific">Asterophora parasitica</name>
    <dbReference type="NCBI Taxonomy" id="117018"/>
    <lineage>
        <taxon>Eukaryota</taxon>
        <taxon>Fungi</taxon>
        <taxon>Dikarya</taxon>
        <taxon>Basidiomycota</taxon>
        <taxon>Agaricomycotina</taxon>
        <taxon>Agaricomycetes</taxon>
        <taxon>Agaricomycetidae</taxon>
        <taxon>Agaricales</taxon>
        <taxon>Tricholomatineae</taxon>
        <taxon>Lyophyllaceae</taxon>
        <taxon>Asterophora</taxon>
    </lineage>
</organism>
<dbReference type="Proteomes" id="UP000775547">
    <property type="component" value="Unassembled WGS sequence"/>
</dbReference>
<gene>
    <name evidence="2" type="ORF">DXG03_007924</name>
</gene>
<accession>A0A9P7KEC9</accession>